<sequence length="261" mass="26395">MLFSAITILAAAAAVGAQSIPAPLVSNNPYNAGYSAVVKPKASNNVAATIQGTSMPDGKGVKFAIAFNELPVAEGPFTYHIHAKPVPTDGNCTGTGAHLDPYNRGETPVCDASKPETCQTGDLAGKHGKVTTAQFSTEYVDMYLATNPQDPSYFGNLSFVIHLPNKTRIACANFTMINAGVALPPASEGAGYPVPSPSAGFPMASDLPQSNTTSVLPSATTGRPMSPSSATASLPAQFTGAATKVAGGAGALLAAAVALVL</sequence>
<keyword evidence="6" id="KW-0049">Antioxidant</keyword>
<evidence type="ECO:0000313" key="10">
    <source>
        <dbReference type="EMBL" id="RMZ68944.1"/>
    </source>
</evidence>
<evidence type="ECO:0000256" key="2">
    <source>
        <dbReference type="ARBA" id="ARBA00004613"/>
    </source>
</evidence>
<dbReference type="AlphaFoldDB" id="A0A3M7M3H0"/>
<dbReference type="EC" id="1.15.1.1" evidence="4"/>
<evidence type="ECO:0000256" key="3">
    <source>
        <dbReference type="ARBA" id="ARBA00010457"/>
    </source>
</evidence>
<dbReference type="InterPro" id="IPR053257">
    <property type="entry name" value="Cu-only_SOD"/>
</dbReference>
<keyword evidence="5" id="KW-0964">Secreted</keyword>
<evidence type="ECO:0000256" key="5">
    <source>
        <dbReference type="ARBA" id="ARBA00022525"/>
    </source>
</evidence>
<evidence type="ECO:0000256" key="4">
    <source>
        <dbReference type="ARBA" id="ARBA00012682"/>
    </source>
</evidence>
<name>A0A3M7M3H0_9PLEO</name>
<keyword evidence="9" id="KW-0732">Signal</keyword>
<protein>
    <recommendedName>
        <fullName evidence="4">superoxide dismutase</fullName>
        <ecNumber evidence="4">1.15.1.1</ecNumber>
    </recommendedName>
</protein>
<accession>A0A3M7M3H0</accession>
<dbReference type="OrthoDB" id="159229at2759"/>
<feature type="compositionally biased region" description="Polar residues" evidence="8">
    <location>
        <begin position="207"/>
        <end position="232"/>
    </location>
</feature>
<dbReference type="Proteomes" id="UP000265663">
    <property type="component" value="Unassembled WGS sequence"/>
</dbReference>
<evidence type="ECO:0000313" key="11">
    <source>
        <dbReference type="Proteomes" id="UP000265663"/>
    </source>
</evidence>
<evidence type="ECO:0000256" key="7">
    <source>
        <dbReference type="ARBA" id="ARBA00049204"/>
    </source>
</evidence>
<feature type="chain" id="PRO_5018338053" description="superoxide dismutase" evidence="9">
    <location>
        <begin position="18"/>
        <end position="261"/>
    </location>
</feature>
<evidence type="ECO:0000256" key="6">
    <source>
        <dbReference type="ARBA" id="ARBA00022862"/>
    </source>
</evidence>
<dbReference type="SUPFAM" id="SSF49329">
    <property type="entry name" value="Cu,Zn superoxide dismutase-like"/>
    <property type="match status" value="1"/>
</dbReference>
<dbReference type="PANTHER" id="PTHR20910:SF1">
    <property type="entry name" value="SUPEROXIDE DISMUTASE COPPER_ZINC BINDING DOMAIN-CONTAINING PROTEIN"/>
    <property type="match status" value="1"/>
</dbReference>
<comment type="similarity">
    <text evidence="3">Belongs to the Cu-Zn superoxide dismutase family.</text>
</comment>
<dbReference type="InterPro" id="IPR036423">
    <property type="entry name" value="SOD-like_Cu/Zn_dom_sf"/>
</dbReference>
<evidence type="ECO:0000256" key="8">
    <source>
        <dbReference type="SAM" id="MobiDB-lite"/>
    </source>
</evidence>
<evidence type="ECO:0000256" key="1">
    <source>
        <dbReference type="ARBA" id="ARBA00004196"/>
    </source>
</evidence>
<feature type="region of interest" description="Disordered" evidence="8">
    <location>
        <begin position="201"/>
        <end position="232"/>
    </location>
</feature>
<dbReference type="PANTHER" id="PTHR20910">
    <property type="entry name" value="AGAP001623-PA"/>
    <property type="match status" value="1"/>
</dbReference>
<dbReference type="Gene3D" id="2.60.40.200">
    <property type="entry name" value="Superoxide dismutase, copper/zinc binding domain"/>
    <property type="match status" value="1"/>
</dbReference>
<comment type="catalytic activity">
    <reaction evidence="7">
        <text>2 superoxide + 2 H(+) = H2O2 + O2</text>
        <dbReference type="Rhea" id="RHEA:20696"/>
        <dbReference type="ChEBI" id="CHEBI:15378"/>
        <dbReference type="ChEBI" id="CHEBI:15379"/>
        <dbReference type="ChEBI" id="CHEBI:16240"/>
        <dbReference type="ChEBI" id="CHEBI:18421"/>
        <dbReference type="EC" id="1.15.1.1"/>
    </reaction>
</comment>
<dbReference type="FunFam" id="2.60.40.200:FF:000007">
    <property type="entry name" value="Cell surface Cu-only superoxide dismutase 5"/>
    <property type="match status" value="1"/>
</dbReference>
<dbReference type="GO" id="GO:0005576">
    <property type="term" value="C:extracellular region"/>
    <property type="evidence" value="ECO:0007669"/>
    <property type="project" value="UniProtKB-SubCell"/>
</dbReference>
<feature type="signal peptide" evidence="9">
    <location>
        <begin position="1"/>
        <end position="17"/>
    </location>
</feature>
<dbReference type="GO" id="GO:0004784">
    <property type="term" value="F:superoxide dismutase activity"/>
    <property type="evidence" value="ECO:0007669"/>
    <property type="project" value="UniProtKB-EC"/>
</dbReference>
<keyword evidence="11" id="KW-1185">Reference proteome</keyword>
<organism evidence="10 11">
    <name type="scientific">Pyrenophora seminiperda CCB06</name>
    <dbReference type="NCBI Taxonomy" id="1302712"/>
    <lineage>
        <taxon>Eukaryota</taxon>
        <taxon>Fungi</taxon>
        <taxon>Dikarya</taxon>
        <taxon>Ascomycota</taxon>
        <taxon>Pezizomycotina</taxon>
        <taxon>Dothideomycetes</taxon>
        <taxon>Pleosporomycetidae</taxon>
        <taxon>Pleosporales</taxon>
        <taxon>Pleosporineae</taxon>
        <taxon>Pleosporaceae</taxon>
        <taxon>Pyrenophora</taxon>
    </lineage>
</organism>
<reference evidence="10 11" key="1">
    <citation type="journal article" date="2014" name="PLoS ONE">
        <title>De novo Genome Assembly of the Fungal Plant Pathogen Pyrenophora semeniperda.</title>
        <authorList>
            <person name="Soliai M.M."/>
            <person name="Meyer S.E."/>
            <person name="Udall J.A."/>
            <person name="Elzinga D.E."/>
            <person name="Hermansen R.A."/>
            <person name="Bodily P.M."/>
            <person name="Hart A.A."/>
            <person name="Coleman C.E."/>
        </authorList>
    </citation>
    <scope>NUCLEOTIDE SEQUENCE [LARGE SCALE GENOMIC DNA]</scope>
    <source>
        <strain evidence="10 11">CCB06</strain>
        <tissue evidence="10">Mycelium</tissue>
    </source>
</reference>
<comment type="subcellular location">
    <subcellularLocation>
        <location evidence="1">Cell envelope</location>
    </subcellularLocation>
    <subcellularLocation>
        <location evidence="2">Secreted</location>
    </subcellularLocation>
</comment>
<proteinExistence type="inferred from homology"/>
<gene>
    <name evidence="10" type="ORF">GMOD_00002841</name>
</gene>
<dbReference type="EMBL" id="KE747817">
    <property type="protein sequence ID" value="RMZ68944.1"/>
    <property type="molecule type" value="Genomic_DNA"/>
</dbReference>
<dbReference type="GO" id="GO:0046872">
    <property type="term" value="F:metal ion binding"/>
    <property type="evidence" value="ECO:0007669"/>
    <property type="project" value="InterPro"/>
</dbReference>
<evidence type="ECO:0000256" key="9">
    <source>
        <dbReference type="SAM" id="SignalP"/>
    </source>
</evidence>